<dbReference type="InterPro" id="IPR043502">
    <property type="entry name" value="DNA/RNA_pol_sf"/>
</dbReference>
<gene>
    <name evidence="3" type="ORF">GCM10010995_22840</name>
</gene>
<dbReference type="PROSITE" id="PS50878">
    <property type="entry name" value="RT_POL"/>
    <property type="match status" value="1"/>
</dbReference>
<evidence type="ECO:0000313" key="3">
    <source>
        <dbReference type="EMBL" id="GGG04846.1"/>
    </source>
</evidence>
<dbReference type="AlphaFoldDB" id="A0A8J2Z643"/>
<keyword evidence="3" id="KW-0548">Nucleotidyltransferase</keyword>
<dbReference type="GO" id="GO:0003964">
    <property type="term" value="F:RNA-directed DNA polymerase activity"/>
    <property type="evidence" value="ECO:0007669"/>
    <property type="project" value="UniProtKB-KW"/>
</dbReference>
<evidence type="ECO:0000256" key="1">
    <source>
        <dbReference type="ARBA" id="ARBA00034120"/>
    </source>
</evidence>
<dbReference type="InterPro" id="IPR000477">
    <property type="entry name" value="RT_dom"/>
</dbReference>
<evidence type="ECO:0000259" key="2">
    <source>
        <dbReference type="PROSITE" id="PS50878"/>
    </source>
</evidence>
<dbReference type="InterPro" id="IPR013597">
    <property type="entry name" value="Mat_intron_G2"/>
</dbReference>
<comment type="caution">
    <text evidence="3">The sequence shown here is derived from an EMBL/GenBank/DDBJ whole genome shotgun (WGS) entry which is preliminary data.</text>
</comment>
<comment type="similarity">
    <text evidence="1">Belongs to the bacterial reverse transcriptase family.</text>
</comment>
<reference evidence="3" key="1">
    <citation type="journal article" date="2014" name="Int. J. Syst. Evol. Microbiol.">
        <title>Complete genome sequence of Corynebacterium casei LMG S-19264T (=DSM 44701T), isolated from a smear-ripened cheese.</title>
        <authorList>
            <consortium name="US DOE Joint Genome Institute (JGI-PGF)"/>
            <person name="Walter F."/>
            <person name="Albersmeier A."/>
            <person name="Kalinowski J."/>
            <person name="Ruckert C."/>
        </authorList>
    </citation>
    <scope>NUCLEOTIDE SEQUENCE</scope>
    <source>
        <strain evidence="3">CGMCC 1.15758</strain>
    </source>
</reference>
<dbReference type="EMBL" id="BMJS01000033">
    <property type="protein sequence ID" value="GGG04846.1"/>
    <property type="molecule type" value="Genomic_DNA"/>
</dbReference>
<keyword evidence="3" id="KW-0808">Transferase</keyword>
<name>A0A8J2Z643_9GAMM</name>
<reference evidence="3" key="2">
    <citation type="submission" date="2020-09" db="EMBL/GenBank/DDBJ databases">
        <authorList>
            <person name="Sun Q."/>
            <person name="Zhou Y."/>
        </authorList>
    </citation>
    <scope>NUCLEOTIDE SEQUENCE</scope>
    <source>
        <strain evidence="3">CGMCC 1.15758</strain>
    </source>
</reference>
<accession>A0A8J2Z643</accession>
<dbReference type="PANTHER" id="PTHR34047">
    <property type="entry name" value="NUCLEAR INTRON MATURASE 1, MITOCHONDRIAL-RELATED"/>
    <property type="match status" value="1"/>
</dbReference>
<feature type="domain" description="Reverse transcriptase" evidence="2">
    <location>
        <begin position="60"/>
        <end position="299"/>
    </location>
</feature>
<sequence>MNIQLKDQEEILEKTKPFNLPKQLFVKAYKLVKANAGSAGVDKQSLADFDKNLKDNLYKLWNRMSSGSYFPPPVKAVPIPKKTGGERILGVPTVGDRICQMVVKLVFEPGVESIFLEDSYGYRPNKSALDAIGVTRKRCWQYDWVLEFDIKGLFDNIPHELLMKAVRKHTQEKWVILYIERWLKAPMQRADGSIVARTYGTSQGGVISPVLSNLFLHYVYDKWMQRNHTVTPWCRYADDGLAHCKTEQEAQALLVSLKARFEECGLELHPTKTKIVYCKDGSRKGKYPNKSFDFLGYTFRARMCKNTKRQSLFINFTPAVSKLALKSMQATTRRYNIRNRTDLKLGDIAKWYNPVLQGWINYYGKYTRSGLYPMLRHFNLTLVAWAMRKYRRLRNRKTWAAKFMERIAEDNPYLFAHWRCGMLGAFA</sequence>
<dbReference type="RefSeq" id="WP_229667691.1">
    <property type="nucleotide sequence ID" value="NZ_BMJS01000033.1"/>
</dbReference>
<dbReference type="Pfam" id="PF00078">
    <property type="entry name" value="RVT_1"/>
    <property type="match status" value="1"/>
</dbReference>
<dbReference type="InterPro" id="IPR030931">
    <property type="entry name" value="Group_II_RT_mat"/>
</dbReference>
<keyword evidence="3" id="KW-0695">RNA-directed DNA polymerase</keyword>
<dbReference type="CDD" id="cd01651">
    <property type="entry name" value="RT_G2_intron"/>
    <property type="match status" value="1"/>
</dbReference>
<dbReference type="PANTHER" id="PTHR34047:SF3">
    <property type="entry name" value="BLR2052 PROTEIN"/>
    <property type="match status" value="1"/>
</dbReference>
<organism evidence="3 4">
    <name type="scientific">Cysteiniphilum litorale</name>
    <dbReference type="NCBI Taxonomy" id="2056700"/>
    <lineage>
        <taxon>Bacteria</taxon>
        <taxon>Pseudomonadati</taxon>
        <taxon>Pseudomonadota</taxon>
        <taxon>Gammaproteobacteria</taxon>
        <taxon>Thiotrichales</taxon>
        <taxon>Fastidiosibacteraceae</taxon>
        <taxon>Cysteiniphilum</taxon>
    </lineage>
</organism>
<dbReference type="InterPro" id="IPR051083">
    <property type="entry name" value="GrpII_Intron_Splice-Mob/Def"/>
</dbReference>
<keyword evidence="4" id="KW-1185">Reference proteome</keyword>
<dbReference type="Pfam" id="PF08388">
    <property type="entry name" value="GIIM"/>
    <property type="match status" value="1"/>
</dbReference>
<dbReference type="SUPFAM" id="SSF56672">
    <property type="entry name" value="DNA/RNA polymerases"/>
    <property type="match status" value="1"/>
</dbReference>
<proteinExistence type="inferred from homology"/>
<dbReference type="Proteomes" id="UP000636949">
    <property type="component" value="Unassembled WGS sequence"/>
</dbReference>
<protein>
    <submittedName>
        <fullName evidence="3">Group II intron reverse transcriptase/maturase</fullName>
    </submittedName>
</protein>
<evidence type="ECO:0000313" key="4">
    <source>
        <dbReference type="Proteomes" id="UP000636949"/>
    </source>
</evidence>
<dbReference type="NCBIfam" id="TIGR04416">
    <property type="entry name" value="group_II_RT_mat"/>
    <property type="match status" value="1"/>
</dbReference>